<proteinExistence type="predicted"/>
<name>A0ABU9Y8C5_9SPHN</name>
<gene>
    <name evidence="1" type="ORF">ABC974_20680</name>
</gene>
<dbReference type="Proteomes" id="UP001419910">
    <property type="component" value="Unassembled WGS sequence"/>
</dbReference>
<sequence length="608" mass="64695">MARLSLPVSAIAVGLAVVAPTQLKGMPGPAIPDGAARIRGEVDGAGPSHMFWLAHRDPGSEIIGIVDPLYAAIRLYAVADANPARGSIAARLTAIGACALPVSLRPWRLHQLKDRVLIESMPEPGTGGYRVTTTALETRMYRVRRDLVGPGSAARLRAALSLVDGKHWNPETALPCGALGPRRPIGAGDSVVSRPGARHAARTITLENGSAALAPRGRLTVRGGAGSRLLSAYELEPAGSRRIVQTSEQLPASDGVVHIRRSLVVLARRNGHVVRRIDIVGGEWSGKPAFRDVAVLPTGEILALGRRFGRGRPDFALFSCGTVRADNPKGGGICRISQGSVPEPVSSVSSGPVPTRQGSSLHPFNARSIFAAVRPLSEYRWSVDTRGLAESCRAATGCPVRDQNLNFVPLRGIRLTRGIYEHIGVPYAQTESLAEVDRFMSTSAGDLSAALAHATEGKRGWPGNLADGVRGDLGIDCSALVQVAWGRRQATTRWSTATITNFADDALCTRRLPSPDWLRAGDAIGLRTGVTNHVMLFAEPLRVDGANIAWLVLESSSSCDGVCWSVYDPSSFDGWSLYRAAGRSDVPCPRSFRYPAGTGATPIRRSSR</sequence>
<accession>A0ABU9Y8C5</accession>
<dbReference type="RefSeq" id="WP_343890124.1">
    <property type="nucleotide sequence ID" value="NZ_BAAAEH010000029.1"/>
</dbReference>
<evidence type="ECO:0000313" key="2">
    <source>
        <dbReference type="Proteomes" id="UP001419910"/>
    </source>
</evidence>
<comment type="caution">
    <text evidence="1">The sequence shown here is derived from an EMBL/GenBank/DDBJ whole genome shotgun (WGS) entry which is preliminary data.</text>
</comment>
<protein>
    <recommendedName>
        <fullName evidence="3">NlpC/P60 domain-containing protein</fullName>
    </recommendedName>
</protein>
<reference evidence="1 2" key="1">
    <citation type="submission" date="2024-05" db="EMBL/GenBank/DDBJ databases">
        <authorList>
            <person name="Liu Q."/>
            <person name="Xin Y.-H."/>
        </authorList>
    </citation>
    <scope>NUCLEOTIDE SEQUENCE [LARGE SCALE GENOMIC DNA]</scope>
    <source>
        <strain evidence="1 2">CGMCC 1.10181</strain>
    </source>
</reference>
<evidence type="ECO:0000313" key="1">
    <source>
        <dbReference type="EMBL" id="MEN2792057.1"/>
    </source>
</evidence>
<dbReference type="EMBL" id="JBDIME010000023">
    <property type="protein sequence ID" value="MEN2792057.1"/>
    <property type="molecule type" value="Genomic_DNA"/>
</dbReference>
<organism evidence="1 2">
    <name type="scientific">Sphingomonas oligophenolica</name>
    <dbReference type="NCBI Taxonomy" id="301154"/>
    <lineage>
        <taxon>Bacteria</taxon>
        <taxon>Pseudomonadati</taxon>
        <taxon>Pseudomonadota</taxon>
        <taxon>Alphaproteobacteria</taxon>
        <taxon>Sphingomonadales</taxon>
        <taxon>Sphingomonadaceae</taxon>
        <taxon>Sphingomonas</taxon>
    </lineage>
</organism>
<evidence type="ECO:0008006" key="3">
    <source>
        <dbReference type="Google" id="ProtNLM"/>
    </source>
</evidence>
<keyword evidence="2" id="KW-1185">Reference proteome</keyword>